<dbReference type="Proteomes" id="UP000215256">
    <property type="component" value="Plasmid unnamed1"/>
</dbReference>
<dbReference type="KEGG" id="och:CES85_2993"/>
<evidence type="ECO:0000313" key="2">
    <source>
        <dbReference type="Proteomes" id="UP000215256"/>
    </source>
</evidence>
<geneLocation type="plasmid" evidence="1 2">
    <name>unnamed1</name>
</geneLocation>
<dbReference type="EMBL" id="CP022605">
    <property type="protein sequence ID" value="ASV88150.1"/>
    <property type="molecule type" value="Genomic_DNA"/>
</dbReference>
<protein>
    <submittedName>
        <fullName evidence="1">Uncharacterized protein</fullName>
    </submittedName>
</protein>
<name>A0A248UNM0_9HYPH</name>
<gene>
    <name evidence="1" type="ORF">CES85_2993</name>
</gene>
<sequence>MSDTPKAEVASVPLAGRGISGSVNALDKGLAKRLFNGIWSVCVGVVTAIRTR</sequence>
<accession>A0A248UNM0</accession>
<reference evidence="1 2" key="1">
    <citation type="submission" date="2017-07" db="EMBL/GenBank/DDBJ databases">
        <title>Phylogenetic study on the rhizospheric bacterium Ochrobactrum sp. A44.</title>
        <authorList>
            <person name="Krzyzanowska D.M."/>
            <person name="Ossowicki A."/>
            <person name="Rajewska M."/>
            <person name="Maciag T."/>
            <person name="Kaczynski Z."/>
            <person name="Czerwicka M."/>
            <person name="Jafra S."/>
        </authorList>
    </citation>
    <scope>NUCLEOTIDE SEQUENCE [LARGE SCALE GENOMIC DNA]</scope>
    <source>
        <strain evidence="1 2">A44</strain>
        <plasmid evidence="1 2">unnamed1</plasmid>
    </source>
</reference>
<dbReference type="AlphaFoldDB" id="A0A248UNM0"/>
<evidence type="ECO:0000313" key="1">
    <source>
        <dbReference type="EMBL" id="ASV88150.1"/>
    </source>
</evidence>
<keyword evidence="1" id="KW-0614">Plasmid</keyword>
<dbReference type="RefSeq" id="WP_208636314.1">
    <property type="nucleotide sequence ID" value="NZ_CP022605.1"/>
</dbReference>
<organism evidence="1 2">
    <name type="scientific">Ochrobactrum quorumnocens</name>
    <dbReference type="NCBI Taxonomy" id="271865"/>
    <lineage>
        <taxon>Bacteria</taxon>
        <taxon>Pseudomonadati</taxon>
        <taxon>Pseudomonadota</taxon>
        <taxon>Alphaproteobacteria</taxon>
        <taxon>Hyphomicrobiales</taxon>
        <taxon>Brucellaceae</taxon>
        <taxon>Brucella/Ochrobactrum group</taxon>
        <taxon>Ochrobactrum</taxon>
    </lineage>
</organism>
<proteinExistence type="predicted"/>